<dbReference type="InterPro" id="IPR002893">
    <property type="entry name" value="Znf_MYND"/>
</dbReference>
<name>A0A2K3DXJ8_CHLRE</name>
<sequence length="519" mass="53398">MAKTNKRRASLQELPGKTGSAAACAGCHPLLALVAEGKHELSGEGEDRVEQEPERAPGIDCCAVCAGDCATEVLCAGCATVVYCSEQHRDEDASNHGQVCDTLRLMRAAEALPALNGDIDGKAELQQESATDQPSAYQGTADGFRVPAAAAGAATAGGEAAEGAVAPEGWAAVMPAKFQAVFGGVAGEVAEEGAAAAADGAEEKAEHPRKKARKAPTDGAAGAHTAKASAAAKADSADAQLLLAAQLADRTAELTYVYTAAQALLAGPAAKVAAAAGRSGRALQLVVLGAAEDAELADLAAWQVVAAALDTDVRIVFVGPQVPERLAGMGAQYGRVAMRFVQATYDEMSGGRVAGVDPSSLDSAATVFLAFNPGFTCPDYDWSATLDAIAARSAGGRGGAGAGAVLVVATNTRVEALMDCELLLERGWRPAGGAEHNPYTSLQARQSGTLANDLYRKNAWLVAYQHVGQQEEAEEGGRDGRRRRRRAARSGGPRGAAGRVARALLDTLKKPFKGLMRRR</sequence>
<proteinExistence type="predicted"/>
<feature type="domain" description="Mitochondrial splicing suppressor 51-like C-terminal" evidence="6">
    <location>
        <begin position="274"/>
        <end position="392"/>
    </location>
</feature>
<dbReference type="EMBL" id="CM008964">
    <property type="protein sequence ID" value="PNW85263.1"/>
    <property type="molecule type" value="Genomic_DNA"/>
</dbReference>
<dbReference type="GO" id="GO:0008270">
    <property type="term" value="F:zinc ion binding"/>
    <property type="evidence" value="ECO:0007669"/>
    <property type="project" value="UniProtKB-KW"/>
</dbReference>
<evidence type="ECO:0000313" key="8">
    <source>
        <dbReference type="Proteomes" id="UP000006906"/>
    </source>
</evidence>
<protein>
    <submittedName>
        <fullName evidence="7">Uncharacterized protein</fullName>
    </submittedName>
</protein>
<dbReference type="InterPro" id="IPR046824">
    <property type="entry name" value="Mss51-like_C"/>
</dbReference>
<dbReference type="PANTHER" id="PTHR28069:SF2">
    <property type="entry name" value="GH20023P"/>
    <property type="match status" value="1"/>
</dbReference>
<reference evidence="7 8" key="1">
    <citation type="journal article" date="2007" name="Science">
        <title>The Chlamydomonas genome reveals the evolution of key animal and plant functions.</title>
        <authorList>
            <person name="Merchant S.S."/>
            <person name="Prochnik S.E."/>
            <person name="Vallon O."/>
            <person name="Harris E.H."/>
            <person name="Karpowicz S.J."/>
            <person name="Witman G.B."/>
            <person name="Terry A."/>
            <person name="Salamov A."/>
            <person name="Fritz-Laylin L.K."/>
            <person name="Marechal-Drouard L."/>
            <person name="Marshall W.F."/>
            <person name="Qu L.H."/>
            <person name="Nelson D.R."/>
            <person name="Sanderfoot A.A."/>
            <person name="Spalding M.H."/>
            <person name="Kapitonov V.V."/>
            <person name="Ren Q."/>
            <person name="Ferris P."/>
            <person name="Lindquist E."/>
            <person name="Shapiro H."/>
            <person name="Lucas S.M."/>
            <person name="Grimwood J."/>
            <person name="Schmutz J."/>
            <person name="Cardol P."/>
            <person name="Cerutti H."/>
            <person name="Chanfreau G."/>
            <person name="Chen C.L."/>
            <person name="Cognat V."/>
            <person name="Croft M.T."/>
            <person name="Dent R."/>
            <person name="Dutcher S."/>
            <person name="Fernandez E."/>
            <person name="Fukuzawa H."/>
            <person name="Gonzalez-Ballester D."/>
            <person name="Gonzalez-Halphen D."/>
            <person name="Hallmann A."/>
            <person name="Hanikenne M."/>
            <person name="Hippler M."/>
            <person name="Inwood W."/>
            <person name="Jabbari K."/>
            <person name="Kalanon M."/>
            <person name="Kuras R."/>
            <person name="Lefebvre P.A."/>
            <person name="Lemaire S.D."/>
            <person name="Lobanov A.V."/>
            <person name="Lohr M."/>
            <person name="Manuell A."/>
            <person name="Meier I."/>
            <person name="Mets L."/>
            <person name="Mittag M."/>
            <person name="Mittelmeier T."/>
            <person name="Moroney J.V."/>
            <person name="Moseley J."/>
            <person name="Napoli C."/>
            <person name="Nedelcu A.M."/>
            <person name="Niyogi K."/>
            <person name="Novoselov S.V."/>
            <person name="Paulsen I.T."/>
            <person name="Pazour G."/>
            <person name="Purton S."/>
            <person name="Ral J.P."/>
            <person name="Riano-Pachon D.M."/>
            <person name="Riekhof W."/>
            <person name="Rymarquis L."/>
            <person name="Schroda M."/>
            <person name="Stern D."/>
            <person name="Umen J."/>
            <person name="Willows R."/>
            <person name="Wilson N."/>
            <person name="Zimmer S.L."/>
            <person name="Allmer J."/>
            <person name="Balk J."/>
            <person name="Bisova K."/>
            <person name="Chen C.J."/>
            <person name="Elias M."/>
            <person name="Gendler K."/>
            <person name="Hauser C."/>
            <person name="Lamb M.R."/>
            <person name="Ledford H."/>
            <person name="Long J.C."/>
            <person name="Minagawa J."/>
            <person name="Page M.D."/>
            <person name="Pan J."/>
            <person name="Pootakham W."/>
            <person name="Roje S."/>
            <person name="Rose A."/>
            <person name="Stahlberg E."/>
            <person name="Terauchi A.M."/>
            <person name="Yang P."/>
            <person name="Ball S."/>
            <person name="Bowler C."/>
            <person name="Dieckmann C.L."/>
            <person name="Gladyshev V.N."/>
            <person name="Green P."/>
            <person name="Jorgensen R."/>
            <person name="Mayfield S."/>
            <person name="Mueller-Roeber B."/>
            <person name="Rajamani S."/>
            <person name="Sayre R.T."/>
            <person name="Brokstein P."/>
            <person name="Dubchak I."/>
            <person name="Goodstein D."/>
            <person name="Hornick L."/>
            <person name="Huang Y.W."/>
            <person name="Jhaveri J."/>
            <person name="Luo Y."/>
            <person name="Martinez D."/>
            <person name="Ngau W.C."/>
            <person name="Otillar B."/>
            <person name="Poliakov A."/>
            <person name="Porter A."/>
            <person name="Szajkowski L."/>
            <person name="Werner G."/>
            <person name="Zhou K."/>
            <person name="Grigoriev I.V."/>
            <person name="Rokhsar D.S."/>
            <person name="Grossman A.R."/>
        </authorList>
    </citation>
    <scope>NUCLEOTIDE SEQUENCE [LARGE SCALE GENOMIC DNA]</scope>
    <source>
        <strain evidence="8">CC-503</strain>
    </source>
</reference>
<organism evidence="7 8">
    <name type="scientific">Chlamydomonas reinhardtii</name>
    <name type="common">Chlamydomonas smithii</name>
    <dbReference type="NCBI Taxonomy" id="3055"/>
    <lineage>
        <taxon>Eukaryota</taxon>
        <taxon>Viridiplantae</taxon>
        <taxon>Chlorophyta</taxon>
        <taxon>core chlorophytes</taxon>
        <taxon>Chlorophyceae</taxon>
        <taxon>CS clade</taxon>
        <taxon>Chlamydomonadales</taxon>
        <taxon>Chlamydomonadaceae</taxon>
        <taxon>Chlamydomonas</taxon>
    </lineage>
</organism>
<evidence type="ECO:0000259" key="6">
    <source>
        <dbReference type="Pfam" id="PF20179"/>
    </source>
</evidence>
<dbReference type="Gene3D" id="6.10.140.2220">
    <property type="match status" value="1"/>
</dbReference>
<dbReference type="RefSeq" id="XP_042926131.1">
    <property type="nucleotide sequence ID" value="XM_043061002.1"/>
</dbReference>
<dbReference type="KEGG" id="cre:CHLRE_03g178400v5"/>
<dbReference type="Pfam" id="PF20179">
    <property type="entry name" value="MSS51_C"/>
    <property type="match status" value="1"/>
</dbReference>
<evidence type="ECO:0000313" key="7">
    <source>
        <dbReference type="EMBL" id="PNW85263.1"/>
    </source>
</evidence>
<keyword evidence="2" id="KW-0863">Zinc-finger</keyword>
<dbReference type="SUPFAM" id="SSF144232">
    <property type="entry name" value="HIT/MYND zinc finger-like"/>
    <property type="match status" value="1"/>
</dbReference>
<evidence type="ECO:0000256" key="4">
    <source>
        <dbReference type="SAM" id="MobiDB-lite"/>
    </source>
</evidence>
<evidence type="ECO:0000256" key="2">
    <source>
        <dbReference type="ARBA" id="ARBA00022771"/>
    </source>
</evidence>
<dbReference type="OrthoDB" id="194537at2759"/>
<keyword evidence="8" id="KW-1185">Reference proteome</keyword>
<feature type="region of interest" description="Disordered" evidence="4">
    <location>
        <begin position="196"/>
        <end position="227"/>
    </location>
</feature>
<evidence type="ECO:0000256" key="1">
    <source>
        <dbReference type="ARBA" id="ARBA00022723"/>
    </source>
</evidence>
<feature type="region of interest" description="Disordered" evidence="4">
    <location>
        <begin position="471"/>
        <end position="500"/>
    </location>
</feature>
<feature type="compositionally biased region" description="Low complexity" evidence="4">
    <location>
        <begin position="217"/>
        <end position="227"/>
    </location>
</feature>
<dbReference type="Pfam" id="PF01753">
    <property type="entry name" value="zf-MYND"/>
    <property type="match status" value="1"/>
</dbReference>
<evidence type="ECO:0000259" key="5">
    <source>
        <dbReference type="Pfam" id="PF01753"/>
    </source>
</evidence>
<dbReference type="PANTHER" id="PTHR28069">
    <property type="entry name" value="GH20023P"/>
    <property type="match status" value="1"/>
</dbReference>
<gene>
    <name evidence="7" type="ORF">CHLRE_03g178400v5</name>
</gene>
<evidence type="ECO:0000256" key="3">
    <source>
        <dbReference type="ARBA" id="ARBA00022833"/>
    </source>
</evidence>
<feature type="domain" description="MYND-type" evidence="5">
    <location>
        <begin position="62"/>
        <end position="100"/>
    </location>
</feature>
<dbReference type="AlphaFoldDB" id="A0A2K3DXJ8"/>
<dbReference type="Proteomes" id="UP000006906">
    <property type="component" value="Chromosome 3"/>
</dbReference>
<keyword evidence="1" id="KW-0479">Metal-binding</keyword>
<accession>A0A2K3DXJ8</accession>
<keyword evidence="3" id="KW-0862">Zinc</keyword>
<dbReference type="Gramene" id="PNW85263">
    <property type="protein sequence ID" value="PNW85263"/>
    <property type="gene ID" value="CHLRE_03g178400v5"/>
</dbReference>
<feature type="region of interest" description="Disordered" evidence="4">
    <location>
        <begin position="1"/>
        <end position="21"/>
    </location>
</feature>
<dbReference type="InParanoid" id="A0A2K3DXJ8"/>
<dbReference type="GeneID" id="66052885"/>